<sequence>MGCPGRKPLFFFLLFVLMYLPGALLQEAGPVRQRKPFFERLRRLEEQFQRFQEAALTHLQGIASNYNLSFDFEARFQSLAHRSQAVALALNQSQATMQEDLGHLKTWMRKTQRRSWKVDSRLLALDTALSERSRQCARERKEQEAQRDALSSLALDVWALQDALAHLMPLVQSQGARLATLEGQLQVASPGTAAPGVTPAQPRSSSPSSPQLQRGRQALGAPPEPREPPLDFIRPLQGTHKLPGPGSQRARTPESPGESKQHACPSPLISIFPSGASWGLQSPSKGLLPRALGRRHCSPPTEPHPRGKEPSRKSSAIDSRKPLQGPSLSRHPVGSVPTHGGRSGRKSGQRSYAPKDVHVLVLDFVDVSPHRCSWVTLWYRLSFLPPFLVCNVGPVLVFPNASTKNVVFLCPGFLTSLRALSICSWIRTASGHLGTLLSYATEENDNKLVLHGRDSLVPGSIHFVIGDPAFRELPLQLLLDGRWHHVCVIWTSILGRYWLHVDCRLVATGSRFREGYEIPPRGSLVLGQEQDNVGGGFDSSEAFVGSMAGLAIWDRVLVPGEVSNLATGKELPMGAILTLTSAISVGGFVQRVNCSCLQLCP</sequence>
<evidence type="ECO:0000313" key="2">
    <source>
        <dbReference type="RefSeq" id="XP_074202983.1"/>
    </source>
</evidence>
<gene>
    <name evidence="2" type="primary">PTX4</name>
</gene>
<organism evidence="1 2">
    <name type="scientific">Camelus bactrianus</name>
    <name type="common">Bactrian camel</name>
    <dbReference type="NCBI Taxonomy" id="9837"/>
    <lineage>
        <taxon>Eukaryota</taxon>
        <taxon>Metazoa</taxon>
        <taxon>Chordata</taxon>
        <taxon>Craniata</taxon>
        <taxon>Vertebrata</taxon>
        <taxon>Euteleostomi</taxon>
        <taxon>Mammalia</taxon>
        <taxon>Eutheria</taxon>
        <taxon>Laurasiatheria</taxon>
        <taxon>Artiodactyla</taxon>
        <taxon>Tylopoda</taxon>
        <taxon>Camelidae</taxon>
        <taxon>Camelus</taxon>
    </lineage>
</organism>
<dbReference type="RefSeq" id="XP_074202983.1">
    <property type="nucleotide sequence ID" value="XM_074346882.1"/>
</dbReference>
<proteinExistence type="predicted"/>
<dbReference type="Proteomes" id="UP001732780">
    <property type="component" value="Chromosome 18"/>
</dbReference>
<accession>A0AC58NYX2</accession>
<name>A0AC58NYX2_CAMBA</name>
<reference evidence="2" key="1">
    <citation type="submission" date="2025-08" db="UniProtKB">
        <authorList>
            <consortium name="RefSeq"/>
        </authorList>
    </citation>
    <scope>IDENTIFICATION</scope>
    <source>
        <tissue evidence="2">Blood</tissue>
    </source>
</reference>
<evidence type="ECO:0000313" key="1">
    <source>
        <dbReference type="Proteomes" id="UP001732780"/>
    </source>
</evidence>
<keyword evidence="1" id="KW-1185">Reference proteome</keyword>
<protein>
    <submittedName>
        <fullName evidence="2">Pentraxin-4</fullName>
    </submittedName>
</protein>